<accession>A0ABR3PTV6</accession>
<feature type="signal peptide" evidence="1">
    <location>
        <begin position="1"/>
        <end position="28"/>
    </location>
</feature>
<evidence type="ECO:0000313" key="3">
    <source>
        <dbReference type="Proteomes" id="UP001565368"/>
    </source>
</evidence>
<protein>
    <submittedName>
        <fullName evidence="2">Uncharacterized protein</fullName>
    </submittedName>
</protein>
<keyword evidence="3" id="KW-1185">Reference proteome</keyword>
<organism evidence="2 3">
    <name type="scientific">Vanrija albida</name>
    <dbReference type="NCBI Taxonomy" id="181172"/>
    <lineage>
        <taxon>Eukaryota</taxon>
        <taxon>Fungi</taxon>
        <taxon>Dikarya</taxon>
        <taxon>Basidiomycota</taxon>
        <taxon>Agaricomycotina</taxon>
        <taxon>Tremellomycetes</taxon>
        <taxon>Trichosporonales</taxon>
        <taxon>Trichosporonaceae</taxon>
        <taxon>Vanrija</taxon>
    </lineage>
</organism>
<reference evidence="2 3" key="1">
    <citation type="submission" date="2023-08" db="EMBL/GenBank/DDBJ databases">
        <title>Annotated Genome Sequence of Vanrija albida AlHP1.</title>
        <authorList>
            <person name="Herzog R."/>
        </authorList>
    </citation>
    <scope>NUCLEOTIDE SEQUENCE [LARGE SCALE GENOMIC DNA]</scope>
    <source>
        <strain evidence="2 3">AlHP1</strain>
    </source>
</reference>
<dbReference type="RefSeq" id="XP_069205823.1">
    <property type="nucleotide sequence ID" value="XM_069355982.1"/>
</dbReference>
<name>A0ABR3PTV6_9TREE</name>
<proteinExistence type="predicted"/>
<dbReference type="Proteomes" id="UP001565368">
    <property type="component" value="Unassembled WGS sequence"/>
</dbReference>
<evidence type="ECO:0000256" key="1">
    <source>
        <dbReference type="SAM" id="SignalP"/>
    </source>
</evidence>
<sequence length="120" mass="13035">MANPPELAILGLLLAVALVLVLGPSKRALDLFTSDNYAASASLTRAETALAAHWAGLVAALIELDATVGEDRQDGFGRRDALLARVEIAARELERVRSALRGERGASDWVELKRSWRDRE</sequence>
<keyword evidence="1" id="KW-0732">Signal</keyword>
<gene>
    <name evidence="2" type="ORF">Q8F55_007558</name>
</gene>
<evidence type="ECO:0000313" key="2">
    <source>
        <dbReference type="EMBL" id="KAL1405879.1"/>
    </source>
</evidence>
<dbReference type="GeneID" id="95988601"/>
<comment type="caution">
    <text evidence="2">The sequence shown here is derived from an EMBL/GenBank/DDBJ whole genome shotgun (WGS) entry which is preliminary data.</text>
</comment>
<dbReference type="EMBL" id="JBBXJM010000006">
    <property type="protein sequence ID" value="KAL1405879.1"/>
    <property type="molecule type" value="Genomic_DNA"/>
</dbReference>
<feature type="chain" id="PRO_5046031742" evidence="1">
    <location>
        <begin position="29"/>
        <end position="120"/>
    </location>
</feature>